<dbReference type="InterPro" id="IPR036249">
    <property type="entry name" value="Thioredoxin-like_sf"/>
</dbReference>
<keyword evidence="1" id="KW-1133">Transmembrane helix</keyword>
<evidence type="ECO:0000313" key="2">
    <source>
        <dbReference type="EMBL" id="NEV63374.1"/>
    </source>
</evidence>
<keyword evidence="3" id="KW-1185">Reference proteome</keyword>
<evidence type="ECO:0000256" key="1">
    <source>
        <dbReference type="SAM" id="Phobius"/>
    </source>
</evidence>
<sequence length="205" mass="22247">MFLRNRHSLWIRLVMVLGAMALFVVGYQWGNRYQRGGDEQVRINGVLVRPVGAIPNFSLRDALGQRFDQSHLAKGWTLMAFGDLAQASGQRGVQRLIDAYNRVADQPKLRGSLQLVLVATAEAPGLARDFARLSPALHILGGDGEEIDRLRATLGLPDDAEPTLFLFGPGGYLVALLPASESGQAVAEDLKAVYADASTLLPEQP</sequence>
<reference evidence="2 3" key="1">
    <citation type="submission" date="2020-02" db="EMBL/GenBank/DDBJ databases">
        <title>Genome sequences of Thiorhodococcus mannitoliphagus and Thiorhodococcus minor, purple sulfur photosynthetic bacteria in the gammaproteobacterial family, Chromatiaceae.</title>
        <authorList>
            <person name="Aviles F.A."/>
            <person name="Meyer T.E."/>
            <person name="Kyndt J.A."/>
        </authorList>
    </citation>
    <scope>NUCLEOTIDE SEQUENCE [LARGE SCALE GENOMIC DNA]</scope>
    <source>
        <strain evidence="2 3">DSM 11518</strain>
    </source>
</reference>
<keyword evidence="1" id="KW-0812">Transmembrane</keyword>
<feature type="transmembrane region" description="Helical" evidence="1">
    <location>
        <begin position="9"/>
        <end position="30"/>
    </location>
</feature>
<evidence type="ECO:0000313" key="3">
    <source>
        <dbReference type="Proteomes" id="UP000483379"/>
    </source>
</evidence>
<comment type="caution">
    <text evidence="2">The sequence shown here is derived from an EMBL/GenBank/DDBJ whole genome shotgun (WGS) entry which is preliminary data.</text>
</comment>
<dbReference type="AlphaFoldDB" id="A0A6M0K216"/>
<organism evidence="2 3">
    <name type="scientific">Thiorhodococcus minor</name>
    <dbReference type="NCBI Taxonomy" id="57489"/>
    <lineage>
        <taxon>Bacteria</taxon>
        <taxon>Pseudomonadati</taxon>
        <taxon>Pseudomonadota</taxon>
        <taxon>Gammaproteobacteria</taxon>
        <taxon>Chromatiales</taxon>
        <taxon>Chromatiaceae</taxon>
        <taxon>Thiorhodococcus</taxon>
    </lineage>
</organism>
<dbReference type="SUPFAM" id="SSF52833">
    <property type="entry name" value="Thioredoxin-like"/>
    <property type="match status" value="1"/>
</dbReference>
<gene>
    <name evidence="2" type="ORF">G3446_16015</name>
</gene>
<dbReference type="RefSeq" id="WP_164453839.1">
    <property type="nucleotide sequence ID" value="NZ_JAAIJQ010000049.1"/>
</dbReference>
<keyword evidence="1" id="KW-0472">Membrane</keyword>
<proteinExistence type="predicted"/>
<name>A0A6M0K216_9GAMM</name>
<protein>
    <submittedName>
        <fullName evidence="2">Uncharacterized protein</fullName>
    </submittedName>
</protein>
<dbReference type="EMBL" id="JAAIJQ010000049">
    <property type="protein sequence ID" value="NEV63374.1"/>
    <property type="molecule type" value="Genomic_DNA"/>
</dbReference>
<dbReference type="Gene3D" id="3.40.30.10">
    <property type="entry name" value="Glutaredoxin"/>
    <property type="match status" value="1"/>
</dbReference>
<accession>A0A6M0K216</accession>
<dbReference type="Proteomes" id="UP000483379">
    <property type="component" value="Unassembled WGS sequence"/>
</dbReference>